<feature type="region of interest" description="Disordered" evidence="1">
    <location>
        <begin position="118"/>
        <end position="149"/>
    </location>
</feature>
<proteinExistence type="predicted"/>
<dbReference type="PATRIC" id="fig|449.7.peg.1089"/>
<dbReference type="STRING" id="449.LHA_2526"/>
<keyword evidence="3" id="KW-1185">Reference proteome</keyword>
<accession>A0A0A8UXR1</accession>
<evidence type="ECO:0000313" key="2">
    <source>
        <dbReference type="EMBL" id="CEK11534.1"/>
    </source>
</evidence>
<dbReference type="AlphaFoldDB" id="A0A0A8UXR1"/>
<dbReference type="RefSeq" id="WP_045106718.1">
    <property type="nucleotide sequence ID" value="NZ_LN681225.1"/>
</dbReference>
<evidence type="ECO:0000256" key="1">
    <source>
        <dbReference type="SAM" id="MobiDB-lite"/>
    </source>
</evidence>
<protein>
    <submittedName>
        <fullName evidence="2">Uncharacterized protein</fullName>
    </submittedName>
</protein>
<dbReference type="KEGG" id="lha:LHA_2526"/>
<gene>
    <name evidence="2" type="ORF">LHA_2526</name>
</gene>
<name>A0A0A8UXR1_LEGHA</name>
<dbReference type="Proteomes" id="UP000032803">
    <property type="component" value="Chromosome I"/>
</dbReference>
<dbReference type="EMBL" id="LN681225">
    <property type="protein sequence ID" value="CEK11534.1"/>
    <property type="molecule type" value="Genomic_DNA"/>
</dbReference>
<dbReference type="HOGENOM" id="CLU_1501699_0_0_6"/>
<evidence type="ECO:0000313" key="3">
    <source>
        <dbReference type="Proteomes" id="UP000032803"/>
    </source>
</evidence>
<feature type="compositionally biased region" description="Polar residues" evidence="1">
    <location>
        <begin position="129"/>
        <end position="139"/>
    </location>
</feature>
<sequence>MNLFKEALANLWNEFKQRKTFAMQHRFRQLVSLSSGEISYDVSALDIHKSKDEDTHEYLERIKKFPKELNKEILIIEDCLQAIEQAEKAEKATTTNTGSRAQLYSGAAVNRNRNIEYEPAMSRGPMRGSAQTSTNSAPSRRNHAKPTVSHAEILKNQRLDLIRSTLNKAREQLVSWRDG</sequence>
<reference evidence="3" key="1">
    <citation type="submission" date="2014-09" db="EMBL/GenBank/DDBJ databases">
        <authorList>
            <person name="Gomez-Valero L."/>
        </authorList>
    </citation>
    <scope>NUCLEOTIDE SEQUENCE [LARGE SCALE GENOMIC DNA]</scope>
    <source>
        <strain evidence="3">ATCC35250</strain>
    </source>
</reference>
<organism evidence="2 3">
    <name type="scientific">Legionella hackeliae</name>
    <dbReference type="NCBI Taxonomy" id="449"/>
    <lineage>
        <taxon>Bacteria</taxon>
        <taxon>Pseudomonadati</taxon>
        <taxon>Pseudomonadota</taxon>
        <taxon>Gammaproteobacteria</taxon>
        <taxon>Legionellales</taxon>
        <taxon>Legionellaceae</taxon>
        <taxon>Legionella</taxon>
    </lineage>
</organism>